<gene>
    <name evidence="1" type="ORF">GMARGA_LOCUS1885</name>
</gene>
<reference evidence="1 2" key="1">
    <citation type="submission" date="2021-06" db="EMBL/GenBank/DDBJ databases">
        <authorList>
            <person name="Kallberg Y."/>
            <person name="Tangrot J."/>
            <person name="Rosling A."/>
        </authorList>
    </citation>
    <scope>NUCLEOTIDE SEQUENCE [LARGE SCALE GENOMIC DNA]</scope>
    <source>
        <strain evidence="1 2">120-4 pot B 10/14</strain>
    </source>
</reference>
<accession>A0ABM8W0M3</accession>
<evidence type="ECO:0000313" key="1">
    <source>
        <dbReference type="EMBL" id="CAG8494465.1"/>
    </source>
</evidence>
<comment type="caution">
    <text evidence="1">The sequence shown here is derived from an EMBL/GenBank/DDBJ whole genome shotgun (WGS) entry which is preliminary data.</text>
</comment>
<dbReference type="EMBL" id="CAJVQB010000536">
    <property type="protein sequence ID" value="CAG8494465.1"/>
    <property type="molecule type" value="Genomic_DNA"/>
</dbReference>
<dbReference type="Proteomes" id="UP000789901">
    <property type="component" value="Unassembled WGS sequence"/>
</dbReference>
<sequence length="105" mass="12504">MQEEDAAWALLSCWRNTDLAGVMRLRDIKVNRIDHLRTSLGYVKKYNRCTPIQGFENAGSFEWKVDDFDLEEYVRKKNEKYEYREIKKDRMNEKAASVYIGTSEK</sequence>
<keyword evidence="2" id="KW-1185">Reference proteome</keyword>
<protein>
    <submittedName>
        <fullName evidence="1">23931_t:CDS:1</fullName>
    </submittedName>
</protein>
<proteinExistence type="predicted"/>
<name>A0ABM8W0M3_GIGMA</name>
<evidence type="ECO:0000313" key="2">
    <source>
        <dbReference type="Proteomes" id="UP000789901"/>
    </source>
</evidence>
<organism evidence="1 2">
    <name type="scientific">Gigaspora margarita</name>
    <dbReference type="NCBI Taxonomy" id="4874"/>
    <lineage>
        <taxon>Eukaryota</taxon>
        <taxon>Fungi</taxon>
        <taxon>Fungi incertae sedis</taxon>
        <taxon>Mucoromycota</taxon>
        <taxon>Glomeromycotina</taxon>
        <taxon>Glomeromycetes</taxon>
        <taxon>Diversisporales</taxon>
        <taxon>Gigasporaceae</taxon>
        <taxon>Gigaspora</taxon>
    </lineage>
</organism>